<feature type="domain" description="HTH cro/C1-type" evidence="1">
    <location>
        <begin position="41"/>
        <end position="94"/>
    </location>
</feature>
<dbReference type="NCBIfam" id="TIGR02684">
    <property type="entry name" value="dnstrm_HI1420"/>
    <property type="match status" value="1"/>
</dbReference>
<dbReference type="GO" id="GO:0003677">
    <property type="term" value="F:DNA binding"/>
    <property type="evidence" value="ECO:0007669"/>
    <property type="project" value="InterPro"/>
</dbReference>
<dbReference type="SUPFAM" id="SSF47413">
    <property type="entry name" value="lambda repressor-like DNA-binding domains"/>
    <property type="match status" value="1"/>
</dbReference>
<name>A0AAU7D3B5_9BACT</name>
<sequence length="164" mass="18054">MSGRSRSYKDGLHRRLKDNAEAGNYLQAALEDSQSAFLVALKNVLEARNITAVARASALDRVHIYRMLSEGGNPTLNSLDKILHALGLKLAIDLEASASPQPTSVTDHVFHMTWNVRGAHKRKAFVYGMVGCEQVLNTSVQVSYPDVPHPAFIPEHEDAVEMAF</sequence>
<evidence type="ECO:0000313" key="2">
    <source>
        <dbReference type="EMBL" id="XBH12472.1"/>
    </source>
</evidence>
<organism evidence="2">
    <name type="scientific">Edaphobacter paludis</name>
    <dbReference type="NCBI Taxonomy" id="3035702"/>
    <lineage>
        <taxon>Bacteria</taxon>
        <taxon>Pseudomonadati</taxon>
        <taxon>Acidobacteriota</taxon>
        <taxon>Terriglobia</taxon>
        <taxon>Terriglobales</taxon>
        <taxon>Acidobacteriaceae</taxon>
        <taxon>Edaphobacter</taxon>
    </lineage>
</organism>
<dbReference type="InterPro" id="IPR014057">
    <property type="entry name" value="HI1420"/>
</dbReference>
<dbReference type="PROSITE" id="PS50943">
    <property type="entry name" value="HTH_CROC1"/>
    <property type="match status" value="1"/>
</dbReference>
<dbReference type="Pfam" id="PF21716">
    <property type="entry name" value="dnstrm_HI1420"/>
    <property type="match status" value="1"/>
</dbReference>
<dbReference type="PANTHER" id="PTHR40275:SF1">
    <property type="entry name" value="SSL7038 PROTEIN"/>
    <property type="match status" value="1"/>
</dbReference>
<proteinExistence type="predicted"/>
<dbReference type="CDD" id="cd00093">
    <property type="entry name" value="HTH_XRE"/>
    <property type="match status" value="1"/>
</dbReference>
<dbReference type="PANTHER" id="PTHR40275">
    <property type="entry name" value="SSL7038 PROTEIN"/>
    <property type="match status" value="1"/>
</dbReference>
<evidence type="ECO:0000259" key="1">
    <source>
        <dbReference type="PROSITE" id="PS50943"/>
    </source>
</evidence>
<dbReference type="AlphaFoldDB" id="A0AAU7D3B5"/>
<dbReference type="RefSeq" id="WP_348269493.1">
    <property type="nucleotide sequence ID" value="NZ_CP121195.1"/>
</dbReference>
<dbReference type="InterPro" id="IPR010982">
    <property type="entry name" value="Lambda_DNA-bd_dom_sf"/>
</dbReference>
<reference evidence="2" key="1">
    <citation type="submission" date="2023-03" db="EMBL/GenBank/DDBJ databases">
        <title>Edaphobacter sp.</title>
        <authorList>
            <person name="Huber K.J."/>
            <person name="Papendorf J."/>
            <person name="Pilke C."/>
            <person name="Bunk B."/>
            <person name="Sproeer C."/>
            <person name="Pester M."/>
        </authorList>
    </citation>
    <scope>NUCLEOTIDE SEQUENCE</scope>
    <source>
        <strain evidence="2">DSM 109920</strain>
    </source>
</reference>
<gene>
    <name evidence="2" type="ORF">P8936_12310</name>
</gene>
<dbReference type="EMBL" id="CP121195">
    <property type="protein sequence ID" value="XBH12472.1"/>
    <property type="molecule type" value="Genomic_DNA"/>
</dbReference>
<dbReference type="InterPro" id="IPR001387">
    <property type="entry name" value="Cro/C1-type_HTH"/>
</dbReference>
<accession>A0AAU7D3B5</accession>
<protein>
    <submittedName>
        <fullName evidence="2">Addiction module antidote protein</fullName>
    </submittedName>
</protein>